<geneLocation type="plasmid" evidence="1 2">
    <name>AZOBR_p1</name>
</geneLocation>
<keyword evidence="2" id="KW-1185">Reference proteome</keyword>
<proteinExistence type="predicted"/>
<dbReference type="AlphaFoldDB" id="A0A9P1NNZ4"/>
<evidence type="ECO:0000313" key="2">
    <source>
        <dbReference type="Proteomes" id="UP000007319"/>
    </source>
</evidence>
<keyword evidence="1" id="KW-0614">Plasmid</keyword>
<evidence type="ECO:0000313" key="1">
    <source>
        <dbReference type="EMBL" id="CCD00246.1"/>
    </source>
</evidence>
<reference evidence="1 2" key="1">
    <citation type="journal article" date="2011" name="PLoS Genet.">
        <title>Azospirillum genomes reveal transition of bacteria from aquatic to terrestrial environments.</title>
        <authorList>
            <person name="Wisniewski-Dye F."/>
            <person name="Borziak K."/>
            <person name="Khalsa-Moyers G."/>
            <person name="Alexandre G."/>
            <person name="Sukharnikov L.O."/>
            <person name="Wuichet K."/>
            <person name="Hurst G.B."/>
            <person name="McDonald W.H."/>
            <person name="Robertson J.S."/>
            <person name="Barbe V."/>
            <person name="Calteau A."/>
            <person name="Rouy Z."/>
            <person name="Mangenot S."/>
            <person name="Prigent-Combaret C."/>
            <person name="Normand P."/>
            <person name="Boyer M."/>
            <person name="Siguier P."/>
            <person name="Dessaux Y."/>
            <person name="Elmerich C."/>
            <person name="Condemine G."/>
            <person name="Krishnen G."/>
            <person name="Kennedy I."/>
            <person name="Paterson A.H."/>
            <person name="Gonzalez V."/>
            <person name="Mavingui P."/>
            <person name="Zhulin I.B."/>
        </authorList>
    </citation>
    <scope>NUCLEOTIDE SEQUENCE [LARGE SCALE GENOMIC DNA]</scope>
    <source>
        <strain evidence="1 2">Sp245</strain>
    </source>
</reference>
<organism evidence="1 2">
    <name type="scientific">Azospirillum baldaniorum</name>
    <dbReference type="NCBI Taxonomy" id="1064539"/>
    <lineage>
        <taxon>Bacteria</taxon>
        <taxon>Pseudomonadati</taxon>
        <taxon>Pseudomonadota</taxon>
        <taxon>Alphaproteobacteria</taxon>
        <taxon>Rhodospirillales</taxon>
        <taxon>Azospirillaceae</taxon>
        <taxon>Azospirillum</taxon>
    </lineage>
</organism>
<dbReference type="Proteomes" id="UP000007319">
    <property type="component" value="Plasmid AZOBR_p1"/>
</dbReference>
<name>A0A9P1NNZ4_9PROT</name>
<sequence length="33" mass="3754">MMAGAEQRLTLWIGARVLLSYHPRPWAKRICGA</sequence>
<protein>
    <submittedName>
        <fullName evidence="1">Uncharacterized protein</fullName>
    </submittedName>
</protein>
<gene>
    <name evidence="1" type="ORF">AZOBR_p170002</name>
</gene>
<accession>A0A9P1NNZ4</accession>
<dbReference type="KEGG" id="abs:AZOBR_p170002"/>
<dbReference type="EMBL" id="HE577328">
    <property type="protein sequence ID" value="CCD00246.1"/>
    <property type="molecule type" value="Genomic_DNA"/>
</dbReference>